<dbReference type="EC" id="2.1.1.63" evidence="9"/>
<dbReference type="GO" id="GO:0006307">
    <property type="term" value="P:DNA alkylation repair"/>
    <property type="evidence" value="ECO:0007669"/>
    <property type="project" value="UniProtKB-UniRule"/>
</dbReference>
<dbReference type="EMBL" id="JABBFX010000001">
    <property type="protein sequence ID" value="NML44863.1"/>
    <property type="molecule type" value="Genomic_DNA"/>
</dbReference>
<dbReference type="AlphaFoldDB" id="A0A848H8J5"/>
<keyword evidence="5 9" id="KW-0808">Transferase</keyword>
<dbReference type="InterPro" id="IPR023546">
    <property type="entry name" value="MGMT"/>
</dbReference>
<dbReference type="SUPFAM" id="SSF46767">
    <property type="entry name" value="Methylated DNA-protein cysteine methyltransferase, C-terminal domain"/>
    <property type="match status" value="1"/>
</dbReference>
<keyword evidence="7 9" id="KW-0234">DNA repair</keyword>
<comment type="caution">
    <text evidence="12">The sequence shown here is derived from an EMBL/GenBank/DDBJ whole genome shotgun (WGS) entry which is preliminary data.</text>
</comment>
<proteinExistence type="inferred from homology"/>
<evidence type="ECO:0000256" key="8">
    <source>
        <dbReference type="ARBA" id="ARBA00049348"/>
    </source>
</evidence>
<dbReference type="CDD" id="cd06445">
    <property type="entry name" value="ATase"/>
    <property type="match status" value="1"/>
</dbReference>
<keyword evidence="13" id="KW-1185">Reference proteome</keyword>
<dbReference type="GO" id="GO:0032259">
    <property type="term" value="P:methylation"/>
    <property type="evidence" value="ECO:0007669"/>
    <property type="project" value="UniProtKB-KW"/>
</dbReference>
<dbReference type="FunFam" id="1.10.10.10:FF:000214">
    <property type="entry name" value="Methylated-DNA--protein-cysteine methyltransferase"/>
    <property type="match status" value="1"/>
</dbReference>
<comment type="miscellaneous">
    <text evidence="9">This enzyme catalyzes only one turnover and therefore is not strictly catalytic. According to one definition, an enzyme is a biocatalyst that acts repeatedly and over many reaction cycles.</text>
</comment>
<keyword evidence="4 9" id="KW-0489">Methyltransferase</keyword>
<accession>A0A848H8J5</accession>
<dbReference type="Pfam" id="PF02870">
    <property type="entry name" value="Methyltransf_1N"/>
    <property type="match status" value="1"/>
</dbReference>
<comment type="catalytic activity">
    <reaction evidence="1 9">
        <text>a 4-O-methyl-thymidine in DNA + L-cysteinyl-[protein] = a thymidine in DNA + S-methyl-L-cysteinyl-[protein]</text>
        <dbReference type="Rhea" id="RHEA:53428"/>
        <dbReference type="Rhea" id="RHEA-COMP:10131"/>
        <dbReference type="Rhea" id="RHEA-COMP:10132"/>
        <dbReference type="Rhea" id="RHEA-COMP:13555"/>
        <dbReference type="Rhea" id="RHEA-COMP:13556"/>
        <dbReference type="ChEBI" id="CHEBI:29950"/>
        <dbReference type="ChEBI" id="CHEBI:82612"/>
        <dbReference type="ChEBI" id="CHEBI:137386"/>
        <dbReference type="ChEBI" id="CHEBI:137387"/>
        <dbReference type="EC" id="2.1.1.63"/>
    </reaction>
</comment>
<evidence type="ECO:0000256" key="4">
    <source>
        <dbReference type="ARBA" id="ARBA00022603"/>
    </source>
</evidence>
<dbReference type="InterPro" id="IPR001497">
    <property type="entry name" value="MethylDNA_cys_MeTrfase_AS"/>
</dbReference>
<keyword evidence="3 9" id="KW-0963">Cytoplasm</keyword>
<dbReference type="PANTHER" id="PTHR10815">
    <property type="entry name" value="METHYLATED-DNA--PROTEIN-CYSTEINE METHYLTRANSFERASE"/>
    <property type="match status" value="1"/>
</dbReference>
<feature type="active site" description="Nucleophile; methyl group acceptor" evidence="9">
    <location>
        <position position="134"/>
    </location>
</feature>
<dbReference type="Gene3D" id="3.30.160.70">
    <property type="entry name" value="Methylated DNA-protein cysteine methyltransferase domain"/>
    <property type="match status" value="1"/>
</dbReference>
<dbReference type="SUPFAM" id="SSF53155">
    <property type="entry name" value="Methylated DNA-protein cysteine methyltransferase domain"/>
    <property type="match status" value="1"/>
</dbReference>
<dbReference type="InterPro" id="IPR036388">
    <property type="entry name" value="WH-like_DNA-bd_sf"/>
</dbReference>
<protein>
    <recommendedName>
        <fullName evidence="9">Methylated-DNA--protein-cysteine methyltransferase</fullName>
        <ecNumber evidence="9">2.1.1.63</ecNumber>
    </recommendedName>
    <alternativeName>
        <fullName evidence="9">6-O-methylguanine-DNA methyltransferase</fullName>
        <shortName evidence="9">MGMT</shortName>
    </alternativeName>
    <alternativeName>
        <fullName evidence="9">O-6-methylguanine-DNA-alkyltransferase</fullName>
    </alternativeName>
</protein>
<evidence type="ECO:0000256" key="7">
    <source>
        <dbReference type="ARBA" id="ARBA00023204"/>
    </source>
</evidence>
<dbReference type="InterPro" id="IPR036217">
    <property type="entry name" value="MethylDNA_cys_MeTrfase_DNAb"/>
</dbReference>
<evidence type="ECO:0000256" key="6">
    <source>
        <dbReference type="ARBA" id="ARBA00022763"/>
    </source>
</evidence>
<dbReference type="InterPro" id="IPR008332">
    <property type="entry name" value="MethylG_MeTrfase_N"/>
</dbReference>
<dbReference type="InterPro" id="IPR014048">
    <property type="entry name" value="MethylDNA_cys_MeTrfase_DNA-bd"/>
</dbReference>
<reference evidence="12 13" key="1">
    <citation type="submission" date="2020-04" db="EMBL/GenBank/DDBJ databases">
        <title>Ramlibacter sp. G-1-2-2 isolated from soil.</title>
        <authorList>
            <person name="Dahal R.H."/>
        </authorList>
    </citation>
    <scope>NUCLEOTIDE SEQUENCE [LARGE SCALE GENOMIC DNA]</scope>
    <source>
        <strain evidence="12 13">G-1-2-2</strain>
    </source>
</reference>
<gene>
    <name evidence="12" type="ORF">HHL11_13985</name>
</gene>
<comment type="similarity">
    <text evidence="2 9">Belongs to the MGMT family.</text>
</comment>
<evidence type="ECO:0000256" key="3">
    <source>
        <dbReference type="ARBA" id="ARBA00022490"/>
    </source>
</evidence>
<sequence length="165" mass="17668">MKTNGSLVCTRYESPLGAMLLAASDIGVAGVWFVGQRHGPEGVLWPEAPEHPMLKEAVRQLQDYFDGKRTSFDLPLDLRHGTPFQQSVWHALLAIPQGETTSYGELGRRLGRPQAARAVGAAVGRNPVSIVVPCHRVLGTAGGLTGYAGGIERKTALLKLEGALM</sequence>
<evidence type="ECO:0000259" key="11">
    <source>
        <dbReference type="Pfam" id="PF02870"/>
    </source>
</evidence>
<dbReference type="GO" id="GO:0003908">
    <property type="term" value="F:methylated-DNA-[protein]-cysteine S-methyltransferase activity"/>
    <property type="evidence" value="ECO:0007669"/>
    <property type="project" value="UniProtKB-UniRule"/>
</dbReference>
<keyword evidence="6 9" id="KW-0227">DNA damage</keyword>
<evidence type="ECO:0000313" key="13">
    <source>
        <dbReference type="Proteomes" id="UP000541185"/>
    </source>
</evidence>
<dbReference type="Pfam" id="PF01035">
    <property type="entry name" value="DNA_binding_1"/>
    <property type="match status" value="1"/>
</dbReference>
<dbReference type="PROSITE" id="PS00374">
    <property type="entry name" value="MGMT"/>
    <property type="match status" value="1"/>
</dbReference>
<dbReference type="HAMAP" id="MF_00772">
    <property type="entry name" value="OGT"/>
    <property type="match status" value="1"/>
</dbReference>
<evidence type="ECO:0000256" key="9">
    <source>
        <dbReference type="HAMAP-Rule" id="MF_00772"/>
    </source>
</evidence>
<evidence type="ECO:0000313" key="12">
    <source>
        <dbReference type="EMBL" id="NML44863.1"/>
    </source>
</evidence>
<comment type="subcellular location">
    <subcellularLocation>
        <location evidence="9">Cytoplasm</location>
    </subcellularLocation>
</comment>
<dbReference type="Gene3D" id="1.10.10.10">
    <property type="entry name" value="Winged helix-like DNA-binding domain superfamily/Winged helix DNA-binding domain"/>
    <property type="match status" value="1"/>
</dbReference>
<evidence type="ECO:0000259" key="10">
    <source>
        <dbReference type="Pfam" id="PF01035"/>
    </source>
</evidence>
<dbReference type="Proteomes" id="UP000541185">
    <property type="component" value="Unassembled WGS sequence"/>
</dbReference>
<evidence type="ECO:0000256" key="5">
    <source>
        <dbReference type="ARBA" id="ARBA00022679"/>
    </source>
</evidence>
<dbReference type="NCBIfam" id="TIGR00589">
    <property type="entry name" value="ogt"/>
    <property type="match status" value="1"/>
</dbReference>
<dbReference type="RefSeq" id="WP_169418962.1">
    <property type="nucleotide sequence ID" value="NZ_JABBFX010000001.1"/>
</dbReference>
<dbReference type="InterPro" id="IPR036631">
    <property type="entry name" value="MGMT_N_sf"/>
</dbReference>
<dbReference type="GO" id="GO:0005737">
    <property type="term" value="C:cytoplasm"/>
    <property type="evidence" value="ECO:0007669"/>
    <property type="project" value="UniProtKB-SubCell"/>
</dbReference>
<evidence type="ECO:0000256" key="1">
    <source>
        <dbReference type="ARBA" id="ARBA00001286"/>
    </source>
</evidence>
<feature type="domain" description="Methylguanine DNA methyltransferase ribonuclease-like" evidence="11">
    <location>
        <begin position="7"/>
        <end position="78"/>
    </location>
</feature>
<organism evidence="12 13">
    <name type="scientific">Ramlibacter agri</name>
    <dbReference type="NCBI Taxonomy" id="2728837"/>
    <lineage>
        <taxon>Bacteria</taxon>
        <taxon>Pseudomonadati</taxon>
        <taxon>Pseudomonadota</taxon>
        <taxon>Betaproteobacteria</taxon>
        <taxon>Burkholderiales</taxon>
        <taxon>Comamonadaceae</taxon>
        <taxon>Ramlibacter</taxon>
    </lineage>
</organism>
<comment type="function">
    <text evidence="9">Involved in the cellular defense against the biological effects of O6-methylguanine (O6-MeG) and O4-methylthymine (O4-MeT) in DNA. Repairs the methylated nucleobase in DNA by stoichiometrically transferring the methyl group to a cysteine residue in the enzyme. This is a suicide reaction: the enzyme is irreversibly inactivated.</text>
</comment>
<name>A0A848H8J5_9BURK</name>
<dbReference type="PANTHER" id="PTHR10815:SF5">
    <property type="entry name" value="METHYLATED-DNA--PROTEIN-CYSTEINE METHYLTRANSFERASE"/>
    <property type="match status" value="1"/>
</dbReference>
<evidence type="ECO:0000256" key="2">
    <source>
        <dbReference type="ARBA" id="ARBA00008711"/>
    </source>
</evidence>
<feature type="domain" description="Methylated-DNA-[protein]-cysteine S-methyltransferase DNA binding" evidence="10">
    <location>
        <begin position="83"/>
        <end position="163"/>
    </location>
</feature>
<comment type="catalytic activity">
    <reaction evidence="8 9">
        <text>a 6-O-methyl-2'-deoxyguanosine in DNA + L-cysteinyl-[protein] = S-methyl-L-cysteinyl-[protein] + a 2'-deoxyguanosine in DNA</text>
        <dbReference type="Rhea" id="RHEA:24000"/>
        <dbReference type="Rhea" id="RHEA-COMP:10131"/>
        <dbReference type="Rhea" id="RHEA-COMP:10132"/>
        <dbReference type="Rhea" id="RHEA-COMP:11367"/>
        <dbReference type="Rhea" id="RHEA-COMP:11368"/>
        <dbReference type="ChEBI" id="CHEBI:29950"/>
        <dbReference type="ChEBI" id="CHEBI:82612"/>
        <dbReference type="ChEBI" id="CHEBI:85445"/>
        <dbReference type="ChEBI" id="CHEBI:85448"/>
        <dbReference type="EC" id="2.1.1.63"/>
    </reaction>
</comment>